<dbReference type="InterPro" id="IPR008775">
    <property type="entry name" value="Phytyl_CoA_dOase-like"/>
</dbReference>
<evidence type="ECO:0000313" key="3">
    <source>
        <dbReference type="EMBL" id="TCO80306.1"/>
    </source>
</evidence>
<feature type="region of interest" description="Disordered" evidence="1">
    <location>
        <begin position="356"/>
        <end position="379"/>
    </location>
</feature>
<dbReference type="Gene3D" id="2.60.120.620">
    <property type="entry name" value="q2cbj1_9rhob like domain"/>
    <property type="match status" value="1"/>
</dbReference>
<gene>
    <name evidence="3" type="ORF">EV699_11584</name>
</gene>
<keyword evidence="3" id="KW-0223">Dioxygenase</keyword>
<evidence type="ECO:0000256" key="2">
    <source>
        <dbReference type="SAM" id="SignalP"/>
    </source>
</evidence>
<evidence type="ECO:0000256" key="1">
    <source>
        <dbReference type="SAM" id="MobiDB-lite"/>
    </source>
</evidence>
<sequence>MNLSPLRALLAPLWLLSVATQAKSFRDNPVIGSRRLNAWGLHAARVSLAHRMARARRERLADRIPASDRQAFERDGYIIRPAFLPEDEFALLRDALLRHESEAREMVQGDTVTRRIALDAATLKALPEAARVLQHADWRALIRYVGSFDQEPLVYIQTILNHVRAGAPDPQTQLHADTFHPSVKAWLFLTDVAEDGGPFVYVPGSHILTPARLAWERRRSLEAASLRDKYSASGSFRIERHELAALGLGEPRCFAVPANTLVIADTFGFHARGPSTHPCIRIELWAYGRRNPFLPWTGLAPLSWPPLAVRRIPWLWRLLDLREQLGGRRNPWRRAGSLCPDAPCAGMTPTARAVDPLGTEAREARAPSAAASGVSPADD</sequence>
<keyword evidence="3" id="KW-0560">Oxidoreductase</keyword>
<feature type="chain" id="PRO_5020393636" evidence="2">
    <location>
        <begin position="23"/>
        <end position="379"/>
    </location>
</feature>
<proteinExistence type="predicted"/>
<name>A0A4R2L8B3_9GAMM</name>
<dbReference type="SUPFAM" id="SSF51197">
    <property type="entry name" value="Clavaminate synthase-like"/>
    <property type="match status" value="1"/>
</dbReference>
<accession>A0A4R2L8B3</accession>
<dbReference type="OrthoDB" id="547161at2"/>
<evidence type="ECO:0000313" key="4">
    <source>
        <dbReference type="Proteomes" id="UP000295765"/>
    </source>
</evidence>
<dbReference type="AlphaFoldDB" id="A0A4R2L8B3"/>
<reference evidence="3 4" key="1">
    <citation type="submission" date="2019-03" db="EMBL/GenBank/DDBJ databases">
        <title>Genomic Encyclopedia of Type Strains, Phase IV (KMG-IV): sequencing the most valuable type-strain genomes for metagenomic binning, comparative biology and taxonomic classification.</title>
        <authorList>
            <person name="Goeker M."/>
        </authorList>
    </citation>
    <scope>NUCLEOTIDE SEQUENCE [LARGE SCALE GENOMIC DNA]</scope>
    <source>
        <strain evidence="3 4">DSM 25287</strain>
    </source>
</reference>
<dbReference type="GO" id="GO:0016706">
    <property type="term" value="F:2-oxoglutarate-dependent dioxygenase activity"/>
    <property type="evidence" value="ECO:0007669"/>
    <property type="project" value="UniProtKB-ARBA"/>
</dbReference>
<comment type="caution">
    <text evidence="3">The sequence shown here is derived from an EMBL/GenBank/DDBJ whole genome shotgun (WGS) entry which is preliminary data.</text>
</comment>
<organism evidence="3 4">
    <name type="scientific">Plasticicumulans lactativorans</name>
    <dbReference type="NCBI Taxonomy" id="1133106"/>
    <lineage>
        <taxon>Bacteria</taxon>
        <taxon>Pseudomonadati</taxon>
        <taxon>Pseudomonadota</taxon>
        <taxon>Gammaproteobacteria</taxon>
        <taxon>Candidatus Competibacteraceae</taxon>
        <taxon>Plasticicumulans</taxon>
    </lineage>
</organism>
<dbReference type="EMBL" id="SLWY01000015">
    <property type="protein sequence ID" value="TCO80306.1"/>
    <property type="molecule type" value="Genomic_DNA"/>
</dbReference>
<dbReference type="Pfam" id="PF05721">
    <property type="entry name" value="PhyH"/>
    <property type="match status" value="1"/>
</dbReference>
<dbReference type="Proteomes" id="UP000295765">
    <property type="component" value="Unassembled WGS sequence"/>
</dbReference>
<feature type="compositionally biased region" description="Low complexity" evidence="1">
    <location>
        <begin position="366"/>
        <end position="379"/>
    </location>
</feature>
<keyword evidence="4" id="KW-1185">Reference proteome</keyword>
<dbReference type="RefSeq" id="WP_132543908.1">
    <property type="nucleotide sequence ID" value="NZ_SLWY01000015.1"/>
</dbReference>
<feature type="signal peptide" evidence="2">
    <location>
        <begin position="1"/>
        <end position="22"/>
    </location>
</feature>
<protein>
    <submittedName>
        <fullName evidence="3">Phytanoyl-CoA dioxygenase PhyH</fullName>
    </submittedName>
</protein>
<keyword evidence="2" id="KW-0732">Signal</keyword>